<proteinExistence type="predicted"/>
<dbReference type="Pfam" id="PF13087">
    <property type="entry name" value="AAA_12"/>
    <property type="match status" value="1"/>
</dbReference>
<dbReference type="GO" id="GO:0004386">
    <property type="term" value="F:helicase activity"/>
    <property type="evidence" value="ECO:0007669"/>
    <property type="project" value="InterPro"/>
</dbReference>
<reference evidence="6 7" key="1">
    <citation type="submission" date="2016-10" db="EMBL/GenBank/DDBJ databases">
        <authorList>
            <person name="Varghese N."/>
        </authorList>
    </citation>
    <scope>NUCLEOTIDE SEQUENCE [LARGE SCALE GENOMIC DNA]</scope>
</reference>
<organism evidence="6 7">
    <name type="scientific">Zymoseptoria tritici ST99CH_1A5</name>
    <dbReference type="NCBI Taxonomy" id="1276529"/>
    <lineage>
        <taxon>Eukaryota</taxon>
        <taxon>Fungi</taxon>
        <taxon>Dikarya</taxon>
        <taxon>Ascomycota</taxon>
        <taxon>Pezizomycotina</taxon>
        <taxon>Dothideomycetes</taxon>
        <taxon>Dothideomycetidae</taxon>
        <taxon>Mycosphaerellales</taxon>
        <taxon>Mycosphaerellaceae</taxon>
        <taxon>Zymoseptoria</taxon>
    </lineage>
</organism>
<evidence type="ECO:0008006" key="8">
    <source>
        <dbReference type="Google" id="ProtNLM"/>
    </source>
</evidence>
<protein>
    <recommendedName>
        <fullName evidence="8">Helicase ATP-binding domain-containing protein</fullName>
    </recommendedName>
</protein>
<feature type="compositionally biased region" description="Basic and acidic residues" evidence="2">
    <location>
        <begin position="1"/>
        <end position="23"/>
    </location>
</feature>
<dbReference type="InterPro" id="IPR057373">
    <property type="entry name" value="ZNFX1"/>
</dbReference>
<dbReference type="InterPro" id="IPR041677">
    <property type="entry name" value="DNA2/NAM7_AAA_11"/>
</dbReference>
<feature type="region of interest" description="Disordered" evidence="2">
    <location>
        <begin position="1031"/>
        <end position="1089"/>
    </location>
</feature>
<accession>A0A1Y6LHE6</accession>
<feature type="region of interest" description="Disordered" evidence="2">
    <location>
        <begin position="1"/>
        <end position="30"/>
    </location>
</feature>
<evidence type="ECO:0000313" key="6">
    <source>
        <dbReference type="EMBL" id="SMY23079.1"/>
    </source>
</evidence>
<name>A0A1Y6LHE6_ZYMTR</name>
<feature type="domain" description="DNA2/NAM7 helicase-like C-terminal" evidence="4">
    <location>
        <begin position="729"/>
        <end position="917"/>
    </location>
</feature>
<feature type="domain" description="DNA2/NAM7 helicase helicase" evidence="3">
    <location>
        <begin position="337"/>
        <end position="716"/>
    </location>
</feature>
<dbReference type="InterPro" id="IPR041679">
    <property type="entry name" value="DNA2/NAM7-like_C"/>
</dbReference>
<dbReference type="InterPro" id="IPR045055">
    <property type="entry name" value="DNA2/NAM7-like"/>
</dbReference>
<dbReference type="SUPFAM" id="SSF52540">
    <property type="entry name" value="P-loop containing nucleoside triphosphate hydrolases"/>
    <property type="match status" value="1"/>
</dbReference>
<dbReference type="Pfam" id="PF13086">
    <property type="entry name" value="AAA_11"/>
    <property type="match status" value="1"/>
</dbReference>
<dbReference type="AlphaFoldDB" id="A0A1Y6LHE6"/>
<feature type="compositionally biased region" description="Basic residues" evidence="2">
    <location>
        <begin position="76"/>
        <end position="85"/>
    </location>
</feature>
<feature type="region of interest" description="Disordered" evidence="2">
    <location>
        <begin position="71"/>
        <end position="102"/>
    </location>
</feature>
<dbReference type="CDD" id="cd06008">
    <property type="entry name" value="NF-X1-zinc-finger"/>
    <property type="match status" value="1"/>
</dbReference>
<keyword evidence="1" id="KW-0067">ATP-binding</keyword>
<evidence type="ECO:0000259" key="4">
    <source>
        <dbReference type="Pfam" id="PF13087"/>
    </source>
</evidence>
<feature type="domain" description="ZNFX1" evidence="5">
    <location>
        <begin position="154"/>
        <end position="257"/>
    </location>
</feature>
<evidence type="ECO:0000256" key="2">
    <source>
        <dbReference type="SAM" id="MobiDB-lite"/>
    </source>
</evidence>
<dbReference type="GO" id="GO:0031048">
    <property type="term" value="P:regulatory ncRNA-mediated heterochromatin formation"/>
    <property type="evidence" value="ECO:0007669"/>
    <property type="project" value="TreeGrafter"/>
</dbReference>
<dbReference type="PANTHER" id="PTHR10887:SF341">
    <property type="entry name" value="NFX1-TYPE ZINC FINGER-CONTAINING PROTEIN 1"/>
    <property type="match status" value="1"/>
</dbReference>
<evidence type="ECO:0000313" key="7">
    <source>
        <dbReference type="Proteomes" id="UP000215453"/>
    </source>
</evidence>
<sequence length="1170" mass="130450">MNEHLSERFSRSRHPQRSDRHQGADQAHVLILPPKLNLKVRTYFDNAPPGDDDDENEWTSRPEIPSAKELLGSHANGHHGHHSHHGSGSNSSATSSLPKRITPNNVPIGPFANKYDYLGVQYNLLREDTIRQICEYIAAVRDKPSALEAAFDGKIGIYEKVHICAFTFAPRGIATRVTFSLARTGKRILWEQSKRLISGSLVVLTPADDMFQKKLIPAIVAARPLSGLLLNPPEIDLFFAPQEMELDPSVEYVMIEDNGGLYEGTRHTLTALQHMMHEPFPLSEHLISAKKEVGIAHDVAKAPRTDMTSVFVHSEDQDFENFDITKPWPLDQITSELDPSQLNALKRILIKRLAIVQGPPGTGKTHVSVQAVKIWLANRKPGDPPIVLACQTNHAIDQLLRHISEFEPEFVRLGGRSKDPDIKKRTLFNVRQSISQNVPAGCMFGAAKKKLKDLEKEIGILLAPLQPGKMPLDHRMMEELKLLTKSQADSLEAGARSWVMDSKTTPAGQHSPWKVWLDDKLTAVPHKQKEEDLFGFDYEAVDLEFEQLKEMEAEAVTKDEDEIEALNGITLYIADNFTCRKTTGMDATAKDSLKQKDMWKIPEAKRGAVYRYLQRELKKLLRDAFRIKAESYQAEAKKRQIGGWEKDEMILKEQSIIGMTTTGFSKYRPIIAALGVKIILIEEAAETLEAPVTVACIPSLQQLVLVGDHKQLRPHTHVKDHEDAPHFLNISLFERMANNGVEFSTLVKQRRMIPEVRRLLCPIYGSVIKDHPSVADKDNRPDVQGMGGVNSFFFTHGWVEQRDDQMSCINPAEADMIVKFVEYLVYQGIDTMSITVLCFYNGQRKKILSSLRSNVALNGRHFKVVTVDSYQGEENEILLLSLARSNENGQMGFLNVENRICVALSRAQRGFYIFGNGKLLFQAEAKYTEKQKTWSDVIYIMSGKTGKPKEIPTIEPNRLGIELPLRCLNHGTVTRVSEPEHFDNLVGGCRIACGGTLPCGHDCTLTCHPFSHEDVNCEQCRETPKPIAKIPKLEPIAKVPKLDKRTAPGPESSPSRSSNASWNSFAGQESTRVEDLQKSYAQRGDTAEPSASDLLLDLSDAVSGNEEEAVSVGMGVLALDGAGDLDDGATVVHKGGRVKVKEMYGGAKGKNKVKQEKKKVVMGAEVTLLD</sequence>
<keyword evidence="1" id="KW-0378">Hydrolase</keyword>
<gene>
    <name evidence="6" type="ORF">ZT1A5_G4519</name>
</gene>
<keyword evidence="1" id="KW-0347">Helicase</keyword>
<evidence type="ECO:0000259" key="5">
    <source>
        <dbReference type="Pfam" id="PF25396"/>
    </source>
</evidence>
<dbReference type="Proteomes" id="UP000215453">
    <property type="component" value="Chromosome 3"/>
</dbReference>
<keyword evidence="1" id="KW-0547">Nucleotide-binding</keyword>
<dbReference type="InterPro" id="IPR047187">
    <property type="entry name" value="SF1_C_Upf1"/>
</dbReference>
<dbReference type="Pfam" id="PF25396">
    <property type="entry name" value="ZNFX1"/>
    <property type="match status" value="1"/>
</dbReference>
<feature type="compositionally biased region" description="Low complexity" evidence="2">
    <location>
        <begin position="86"/>
        <end position="96"/>
    </location>
</feature>
<dbReference type="EMBL" id="LT882678">
    <property type="protein sequence ID" value="SMY23079.1"/>
    <property type="molecule type" value="Genomic_DNA"/>
</dbReference>
<dbReference type="Gene3D" id="3.40.50.300">
    <property type="entry name" value="P-loop containing nucleotide triphosphate hydrolases"/>
    <property type="match status" value="2"/>
</dbReference>
<feature type="compositionally biased region" description="Low complexity" evidence="2">
    <location>
        <begin position="1052"/>
        <end position="1064"/>
    </location>
</feature>
<dbReference type="InterPro" id="IPR027417">
    <property type="entry name" value="P-loop_NTPase"/>
</dbReference>
<dbReference type="PANTHER" id="PTHR10887">
    <property type="entry name" value="DNA2/NAM7 HELICASE FAMILY"/>
    <property type="match status" value="1"/>
</dbReference>
<evidence type="ECO:0000256" key="1">
    <source>
        <dbReference type="ARBA" id="ARBA00022806"/>
    </source>
</evidence>
<evidence type="ECO:0000259" key="3">
    <source>
        <dbReference type="Pfam" id="PF13086"/>
    </source>
</evidence>
<dbReference type="CDD" id="cd18808">
    <property type="entry name" value="SF1_C_Upf1"/>
    <property type="match status" value="1"/>
</dbReference>
<dbReference type="GO" id="GO:0031380">
    <property type="term" value="C:nuclear RNA-directed RNA polymerase complex"/>
    <property type="evidence" value="ECO:0007669"/>
    <property type="project" value="TreeGrafter"/>
</dbReference>